<dbReference type="InterPro" id="IPR013321">
    <property type="entry name" value="Arc_rbn_hlx_hlx"/>
</dbReference>
<accession>A0ABU6IG18</accession>
<keyword evidence="1" id="KW-0456">Lyase</keyword>
<dbReference type="RefSeq" id="WP_338209120.1">
    <property type="nucleotide sequence ID" value="NZ_JAYMFF010000003.1"/>
</dbReference>
<gene>
    <name evidence="1" type="ORF">VIN30_02820</name>
</gene>
<dbReference type="Proteomes" id="UP001349994">
    <property type="component" value="Unassembled WGS sequence"/>
</dbReference>
<reference evidence="1 2" key="1">
    <citation type="submission" date="2024-01" db="EMBL/GenBank/DDBJ databases">
        <title>novel species in genus Adlercreutzia.</title>
        <authorList>
            <person name="Liu X."/>
        </authorList>
    </citation>
    <scope>NUCLEOTIDE SEQUENCE [LARGE SCALE GENOMIC DNA]</scope>
    <source>
        <strain evidence="1 2">R7</strain>
    </source>
</reference>
<dbReference type="GO" id="GO:0016829">
    <property type="term" value="F:lyase activity"/>
    <property type="evidence" value="ECO:0007669"/>
    <property type="project" value="UniProtKB-KW"/>
</dbReference>
<name>A0ABU6IG18_9ACTN</name>
<comment type="caution">
    <text evidence="1">The sequence shown here is derived from an EMBL/GenBank/DDBJ whole genome shotgun (WGS) entry which is preliminary data.</text>
</comment>
<dbReference type="InterPro" id="IPR010985">
    <property type="entry name" value="Ribbon_hlx_hlx"/>
</dbReference>
<dbReference type="Gene3D" id="1.10.1220.10">
    <property type="entry name" value="Met repressor-like"/>
    <property type="match status" value="1"/>
</dbReference>
<sequence length="137" mass="15662">MPALQVRDFPATLYDQLKEYAARNHRSIAQQTIIAVEEMLAAAELPVFSGSAQGRDNFGASGSREVFPRRLEEPWPFRRTVSEERVQRRQRVFADFDEIDWKGAPSTAEDIVAFVNEGRDERTERILSSVDSPDFDE</sequence>
<protein>
    <submittedName>
        <fullName evidence="1">Argininosuccinate lyase</fullName>
    </submittedName>
</protein>
<proteinExistence type="predicted"/>
<dbReference type="EMBL" id="JAYMFF010000003">
    <property type="protein sequence ID" value="MEC4175380.1"/>
    <property type="molecule type" value="Genomic_DNA"/>
</dbReference>
<dbReference type="SUPFAM" id="SSF47598">
    <property type="entry name" value="Ribbon-helix-helix"/>
    <property type="match status" value="1"/>
</dbReference>
<organism evidence="1 2">
    <name type="scientific">Adlercreutzia wanghongyangiae</name>
    <dbReference type="NCBI Taxonomy" id="3111451"/>
    <lineage>
        <taxon>Bacteria</taxon>
        <taxon>Bacillati</taxon>
        <taxon>Actinomycetota</taxon>
        <taxon>Coriobacteriia</taxon>
        <taxon>Eggerthellales</taxon>
        <taxon>Eggerthellaceae</taxon>
        <taxon>Adlercreutzia</taxon>
    </lineage>
</organism>
<evidence type="ECO:0000313" key="1">
    <source>
        <dbReference type="EMBL" id="MEC4175380.1"/>
    </source>
</evidence>
<keyword evidence="2" id="KW-1185">Reference proteome</keyword>
<evidence type="ECO:0000313" key="2">
    <source>
        <dbReference type="Proteomes" id="UP001349994"/>
    </source>
</evidence>